<evidence type="ECO:0000313" key="7">
    <source>
        <dbReference type="EMBL" id="MBV3382955.1"/>
    </source>
</evidence>
<dbReference type="Pfam" id="PF00496">
    <property type="entry name" value="SBP_bac_5"/>
    <property type="match status" value="1"/>
</dbReference>
<dbReference type="PROSITE" id="PS01040">
    <property type="entry name" value="SBP_BACTERIAL_5"/>
    <property type="match status" value="1"/>
</dbReference>
<dbReference type="PANTHER" id="PTHR30290:SF10">
    <property type="entry name" value="PERIPLASMIC OLIGOPEPTIDE-BINDING PROTEIN-RELATED"/>
    <property type="match status" value="1"/>
</dbReference>
<dbReference type="InterPro" id="IPR023765">
    <property type="entry name" value="SBP_5_CS"/>
</dbReference>
<feature type="chain" id="PRO_5043475942" evidence="5">
    <location>
        <begin position="27"/>
        <end position="525"/>
    </location>
</feature>
<keyword evidence="10" id="KW-1185">Reference proteome</keyword>
<accession>A0AAW4MRS1</accession>
<dbReference type="GO" id="GO:1904680">
    <property type="term" value="F:peptide transmembrane transporter activity"/>
    <property type="evidence" value="ECO:0007669"/>
    <property type="project" value="TreeGrafter"/>
</dbReference>
<comment type="similarity">
    <text evidence="2">Belongs to the bacterial solute-binding protein 5 family.</text>
</comment>
<evidence type="ECO:0000256" key="2">
    <source>
        <dbReference type="ARBA" id="ARBA00005695"/>
    </source>
</evidence>
<dbReference type="CDD" id="cd08504">
    <property type="entry name" value="PBP2_OppA"/>
    <property type="match status" value="1"/>
</dbReference>
<name>A0AAW4MRS1_9FIRM</name>
<dbReference type="PANTHER" id="PTHR30290">
    <property type="entry name" value="PERIPLASMIC BINDING COMPONENT OF ABC TRANSPORTER"/>
    <property type="match status" value="1"/>
</dbReference>
<dbReference type="InterPro" id="IPR039424">
    <property type="entry name" value="SBP_5"/>
</dbReference>
<dbReference type="PIRSF" id="PIRSF002741">
    <property type="entry name" value="MppA"/>
    <property type="match status" value="1"/>
</dbReference>
<dbReference type="PROSITE" id="PS51257">
    <property type="entry name" value="PROKAR_LIPOPROTEIN"/>
    <property type="match status" value="1"/>
</dbReference>
<dbReference type="InterPro" id="IPR030678">
    <property type="entry name" value="Peptide/Ni-bd"/>
</dbReference>
<evidence type="ECO:0000313" key="9">
    <source>
        <dbReference type="Proteomes" id="UP001196408"/>
    </source>
</evidence>
<dbReference type="FunFam" id="3.90.76.10:FF:000001">
    <property type="entry name" value="Oligopeptide ABC transporter substrate-binding protein"/>
    <property type="match status" value="1"/>
</dbReference>
<comment type="subcellular location">
    <subcellularLocation>
        <location evidence="1">Cell membrane</location>
        <topology evidence="1">Lipid-anchor</topology>
    </subcellularLocation>
</comment>
<dbReference type="RefSeq" id="WP_217747755.1">
    <property type="nucleotide sequence ID" value="NZ_JAHOEB010000038.1"/>
</dbReference>
<organism evidence="7 9">
    <name type="scientific">Catenibacterium mitsuokai</name>
    <dbReference type="NCBI Taxonomy" id="100886"/>
    <lineage>
        <taxon>Bacteria</taxon>
        <taxon>Bacillati</taxon>
        <taxon>Bacillota</taxon>
        <taxon>Erysipelotrichia</taxon>
        <taxon>Erysipelotrichales</taxon>
        <taxon>Coprobacillaceae</taxon>
        <taxon>Catenibacterium</taxon>
    </lineage>
</organism>
<sequence>MSLFKKIVTLVLAMTMMTGCSLTNNADSQKVFNFADSGYVASLDASKAIDETSTNVIQAFGDGLYAYDVKSKLKPAIAKSKKVSEDGKTYTFEIRKNVKWSNGDPVTAEDFVYAWKRALSMRSEASKLLTSYGAAIAGADDIYKGLKPVDTLGVYVKNKKLVVHLQYKTTRFMDLVTQPVFFPLNQKFVEAQGDKYATSPKTLLSCGTYKVSSISKDKITLKKNKTCYFASKSNIDQVNMLFGISNDEKIKLFDEGKIDFASVTGEKAKKYDEKDSSTADNDSVMWDLVPNFKDQYLSDLRVREAISLLLRRNKYDKNVLNDRTEKAEGLLPMGICFNSQKQFMRDASKYKLKHNKKEAKKSLSKLLKEYKLKNFTFTLTYTKEYPQSKIIANEIKKDLESTKQFKVYLKEVNTVDYEQAELSLLRVKGTCNDAYDYLAPLAVNNQGINHYCSNEFNNFFTAAVNAQSQDERYYAFLNAERVAMRDYAFIPVIHQGQRYVINVSVTGLICNFSGAPYSFRYMSMH</sequence>
<evidence type="ECO:0000256" key="3">
    <source>
        <dbReference type="ARBA" id="ARBA00022448"/>
    </source>
</evidence>
<evidence type="ECO:0000256" key="4">
    <source>
        <dbReference type="ARBA" id="ARBA00022729"/>
    </source>
</evidence>
<keyword evidence="3" id="KW-0813">Transport</keyword>
<dbReference type="AlphaFoldDB" id="A0AAW4MRS1"/>
<evidence type="ECO:0000259" key="6">
    <source>
        <dbReference type="Pfam" id="PF00496"/>
    </source>
</evidence>
<dbReference type="Proteomes" id="UP001197492">
    <property type="component" value="Unassembled WGS sequence"/>
</dbReference>
<keyword evidence="4 5" id="KW-0732">Signal</keyword>
<dbReference type="GO" id="GO:0005886">
    <property type="term" value="C:plasma membrane"/>
    <property type="evidence" value="ECO:0007669"/>
    <property type="project" value="UniProtKB-SubCell"/>
</dbReference>
<reference evidence="7 10" key="1">
    <citation type="submission" date="2021-06" db="EMBL/GenBank/DDBJ databases">
        <title>Collection of gut derived symbiotic bacterial strains cultured from healthy donors.</title>
        <authorList>
            <person name="Lin H."/>
            <person name="Littmann E."/>
            <person name="Pamer E.G."/>
        </authorList>
    </citation>
    <scope>NUCLEOTIDE SEQUENCE</scope>
    <source>
        <strain evidence="8 10">MSK.21.70</strain>
        <strain evidence="7">MSK.21.82</strain>
    </source>
</reference>
<dbReference type="Proteomes" id="UP001196408">
    <property type="component" value="Unassembled WGS sequence"/>
</dbReference>
<comment type="caution">
    <text evidence="7">The sequence shown here is derived from an EMBL/GenBank/DDBJ whole genome shotgun (WGS) entry which is preliminary data.</text>
</comment>
<dbReference type="GO" id="GO:0015833">
    <property type="term" value="P:peptide transport"/>
    <property type="evidence" value="ECO:0007669"/>
    <property type="project" value="TreeGrafter"/>
</dbReference>
<gene>
    <name evidence="7" type="ORF">KSV97_06935</name>
    <name evidence="8" type="ORF">KSW06_06880</name>
</gene>
<feature type="signal peptide" evidence="5">
    <location>
        <begin position="1"/>
        <end position="26"/>
    </location>
</feature>
<protein>
    <submittedName>
        <fullName evidence="7">Peptide ABC transporter substrate-binding protein</fullName>
    </submittedName>
</protein>
<feature type="domain" description="Solute-binding protein family 5" evidence="6">
    <location>
        <begin position="72"/>
        <end position="439"/>
    </location>
</feature>
<evidence type="ECO:0000313" key="10">
    <source>
        <dbReference type="Proteomes" id="UP001197492"/>
    </source>
</evidence>
<evidence type="ECO:0000256" key="1">
    <source>
        <dbReference type="ARBA" id="ARBA00004193"/>
    </source>
</evidence>
<proteinExistence type="inferred from homology"/>
<evidence type="ECO:0000256" key="5">
    <source>
        <dbReference type="SAM" id="SignalP"/>
    </source>
</evidence>
<evidence type="ECO:0000313" key="8">
    <source>
        <dbReference type="EMBL" id="MBV3392979.1"/>
    </source>
</evidence>
<dbReference type="EMBL" id="JAHOEF010000039">
    <property type="protein sequence ID" value="MBV3382955.1"/>
    <property type="molecule type" value="Genomic_DNA"/>
</dbReference>
<dbReference type="InterPro" id="IPR000914">
    <property type="entry name" value="SBP_5_dom"/>
</dbReference>
<dbReference type="EMBL" id="JAHOEL010000038">
    <property type="protein sequence ID" value="MBV3392979.1"/>
    <property type="molecule type" value="Genomic_DNA"/>
</dbReference>